<reference evidence="3" key="1">
    <citation type="journal article" date="2023" name="Int. J. Syst. Evol. Microbiol.">
        <title>Sinisalibacter aestuarii sp. nov., isolated from estuarine sediment of the Arakawa River.</title>
        <authorList>
            <person name="Arafat S.T."/>
            <person name="Hirano S."/>
            <person name="Sato A."/>
            <person name="Takeuchi K."/>
            <person name="Yasuda T."/>
            <person name="Terahara T."/>
            <person name="Hamada M."/>
            <person name="Kobayashi T."/>
        </authorList>
    </citation>
    <scope>NUCLEOTIDE SEQUENCE</scope>
    <source>
        <strain evidence="3">B-399</strain>
    </source>
</reference>
<keyword evidence="1" id="KW-0378">Hydrolase</keyword>
<sequence>MPILNRINDLADEIAAWRHDFHAHPELMYEEHRTAARVAELLRSFGVDEVATGLGKTGVVGIIRGSRPGATIGLRADMDALPIEEASEAEYASQQPGKMHACGHDGHTAMLLGAAKYLAETRDFAGSVAVIFQPAEEGGAGGLAMAKDGLFERWPIEKVFALHNLPGFPEGQVLTRPGPLLASVDMFDITLTGAGGHAAWPHTTSDPLVAAAQVLSAVQAIVSRETGPLQSAVVSFTQMHAGNAYNVIPTEAHLAGTIRTLDPDLRDMASRRLEEIATGVGQALGVTVSVRIDRVTGVVMNDPELTDFCAGIAGDIVGPANVDSAMEPLMGGDDFSYMADERPACYVFIGQGDTAALHTSGYDFNDRIIPAGVSYWVRLAQTATLG</sequence>
<dbReference type="Proteomes" id="UP001144205">
    <property type="component" value="Unassembled WGS sequence"/>
</dbReference>
<protein>
    <submittedName>
        <fullName evidence="3">Amidohydrolase</fullName>
    </submittedName>
</protein>
<gene>
    <name evidence="3" type="ORF">STA1M1_15970</name>
</gene>
<dbReference type="NCBIfam" id="TIGR01891">
    <property type="entry name" value="amidohydrolases"/>
    <property type="match status" value="1"/>
</dbReference>
<dbReference type="SUPFAM" id="SSF53187">
    <property type="entry name" value="Zn-dependent exopeptidases"/>
    <property type="match status" value="1"/>
</dbReference>
<dbReference type="InterPro" id="IPR017439">
    <property type="entry name" value="Amidohydrolase"/>
</dbReference>
<dbReference type="PANTHER" id="PTHR11014">
    <property type="entry name" value="PEPTIDASE M20 FAMILY MEMBER"/>
    <property type="match status" value="1"/>
</dbReference>
<evidence type="ECO:0000313" key="4">
    <source>
        <dbReference type="Proteomes" id="UP001144205"/>
    </source>
</evidence>
<dbReference type="InterPro" id="IPR036264">
    <property type="entry name" value="Bact_exopeptidase_dim_dom"/>
</dbReference>
<dbReference type="EMBL" id="BROH01000003">
    <property type="protein sequence ID" value="GKY87728.1"/>
    <property type="molecule type" value="Genomic_DNA"/>
</dbReference>
<dbReference type="Gene3D" id="3.40.630.10">
    <property type="entry name" value="Zn peptidases"/>
    <property type="match status" value="1"/>
</dbReference>
<dbReference type="SUPFAM" id="SSF55031">
    <property type="entry name" value="Bacterial exopeptidase dimerisation domain"/>
    <property type="match status" value="1"/>
</dbReference>
<evidence type="ECO:0000259" key="2">
    <source>
        <dbReference type="Pfam" id="PF07687"/>
    </source>
</evidence>
<dbReference type="Gene3D" id="3.30.70.360">
    <property type="match status" value="1"/>
</dbReference>
<dbReference type="PIRSF" id="PIRSF005962">
    <property type="entry name" value="Pept_M20D_amidohydro"/>
    <property type="match status" value="1"/>
</dbReference>
<dbReference type="CDD" id="cd05666">
    <property type="entry name" value="M20_Acy1-like"/>
    <property type="match status" value="1"/>
</dbReference>
<dbReference type="InterPro" id="IPR011650">
    <property type="entry name" value="Peptidase_M20_dimer"/>
</dbReference>
<name>A0ABQ5LRY5_9RHOB</name>
<feature type="domain" description="Peptidase M20 dimerisation" evidence="2">
    <location>
        <begin position="187"/>
        <end position="277"/>
    </location>
</feature>
<accession>A0ABQ5LRY5</accession>
<proteinExistence type="predicted"/>
<evidence type="ECO:0000313" key="3">
    <source>
        <dbReference type="EMBL" id="GKY87728.1"/>
    </source>
</evidence>
<keyword evidence="4" id="KW-1185">Reference proteome</keyword>
<comment type="caution">
    <text evidence="3">The sequence shown here is derived from an EMBL/GenBank/DDBJ whole genome shotgun (WGS) entry which is preliminary data.</text>
</comment>
<dbReference type="Pfam" id="PF01546">
    <property type="entry name" value="Peptidase_M20"/>
    <property type="match status" value="1"/>
</dbReference>
<dbReference type="InterPro" id="IPR002933">
    <property type="entry name" value="Peptidase_M20"/>
</dbReference>
<evidence type="ECO:0000256" key="1">
    <source>
        <dbReference type="ARBA" id="ARBA00022801"/>
    </source>
</evidence>
<dbReference type="PANTHER" id="PTHR11014:SF63">
    <property type="entry name" value="METALLOPEPTIDASE, PUTATIVE (AFU_ORTHOLOGUE AFUA_6G09600)-RELATED"/>
    <property type="match status" value="1"/>
</dbReference>
<dbReference type="Pfam" id="PF07687">
    <property type="entry name" value="M20_dimer"/>
    <property type="match status" value="1"/>
</dbReference>
<dbReference type="RefSeq" id="WP_281841705.1">
    <property type="nucleotide sequence ID" value="NZ_BROH01000003.1"/>
</dbReference>
<organism evidence="3 4">
    <name type="scientific">Sinisalibacter aestuarii</name>
    <dbReference type="NCBI Taxonomy" id="2949426"/>
    <lineage>
        <taxon>Bacteria</taxon>
        <taxon>Pseudomonadati</taxon>
        <taxon>Pseudomonadota</taxon>
        <taxon>Alphaproteobacteria</taxon>
        <taxon>Rhodobacterales</taxon>
        <taxon>Roseobacteraceae</taxon>
        <taxon>Sinisalibacter</taxon>
    </lineage>
</organism>